<feature type="domain" description="Fe/B12 periplasmic-binding" evidence="3">
    <location>
        <begin position="52"/>
        <end position="329"/>
    </location>
</feature>
<dbReference type="EMBL" id="CP046883">
    <property type="protein sequence ID" value="QNH96661.1"/>
    <property type="molecule type" value="Genomic_DNA"/>
</dbReference>
<dbReference type="PROSITE" id="PS50983">
    <property type="entry name" value="FE_B12_PBP"/>
    <property type="match status" value="1"/>
</dbReference>
<sequence>MKKLAITAVVLSVSLILTGCGSDDVNQAANPAPGATVSNCGAEVTTPADPHRVMTLGPESITTLAHLGMLDRVTARAGQYPPQYFDEATRSALDTVPSLTDRLDAGGHLQISVEQVAAQKPDLVLGATETVSRQALEPLGIPQLDEPAFCGALSRPATWEDAWDQVMLYATVFSQQAKGQAFVSQLKERLTELEREGAKNSAGASRPSVLVTYPSVGGGPVYAYGSHSMSNPVVESAGLRNVFGDEPQRVFEVSPEQVADKNPDIIIALYSAGDPQDARQAMMDYSGAKGTTAVRRGRVLPLLLNFAEPPTPLAVDGVEQIRDFVKETR</sequence>
<dbReference type="InterPro" id="IPR002491">
    <property type="entry name" value="ABC_transptr_periplasmic_BD"/>
</dbReference>
<dbReference type="RefSeq" id="WP_186276848.1">
    <property type="nucleotide sequence ID" value="NZ_CP046883.1"/>
</dbReference>
<keyword evidence="2" id="KW-0732">Signal</keyword>
<protein>
    <submittedName>
        <fullName evidence="4">ABC transporter substrate-binding protein</fullName>
    </submittedName>
</protein>
<dbReference type="GO" id="GO:0071281">
    <property type="term" value="P:cellular response to iron ion"/>
    <property type="evidence" value="ECO:0007669"/>
    <property type="project" value="TreeGrafter"/>
</dbReference>
<accession>A0A7G7YQ91</accession>
<gene>
    <name evidence="4" type="ORF">GP473_08360</name>
</gene>
<evidence type="ECO:0000259" key="3">
    <source>
        <dbReference type="PROSITE" id="PS50983"/>
    </source>
</evidence>
<dbReference type="Gene3D" id="3.40.50.1980">
    <property type="entry name" value="Nitrogenase molybdenum iron protein domain"/>
    <property type="match status" value="2"/>
</dbReference>
<name>A0A7G7YQ91_9CORY</name>
<dbReference type="PANTHER" id="PTHR30535">
    <property type="entry name" value="VITAMIN B12-BINDING PROTEIN"/>
    <property type="match status" value="1"/>
</dbReference>
<organism evidence="4 5">
    <name type="scientific">Corynebacterium anserum</name>
    <dbReference type="NCBI Taxonomy" id="2684406"/>
    <lineage>
        <taxon>Bacteria</taxon>
        <taxon>Bacillati</taxon>
        <taxon>Actinomycetota</taxon>
        <taxon>Actinomycetes</taxon>
        <taxon>Mycobacteriales</taxon>
        <taxon>Corynebacteriaceae</taxon>
        <taxon>Corynebacterium</taxon>
    </lineage>
</organism>
<dbReference type="AlphaFoldDB" id="A0A7G7YQ91"/>
<evidence type="ECO:0000256" key="2">
    <source>
        <dbReference type="SAM" id="SignalP"/>
    </source>
</evidence>
<proteinExistence type="inferred from homology"/>
<dbReference type="Proteomes" id="UP000515275">
    <property type="component" value="Chromosome"/>
</dbReference>
<feature type="chain" id="PRO_5038818809" evidence="2">
    <location>
        <begin position="20"/>
        <end position="329"/>
    </location>
</feature>
<keyword evidence="5" id="KW-1185">Reference proteome</keyword>
<dbReference type="Pfam" id="PF01497">
    <property type="entry name" value="Peripla_BP_2"/>
    <property type="match status" value="1"/>
</dbReference>
<dbReference type="InterPro" id="IPR050902">
    <property type="entry name" value="ABC_Transporter_SBP"/>
</dbReference>
<dbReference type="SUPFAM" id="SSF53807">
    <property type="entry name" value="Helical backbone' metal receptor"/>
    <property type="match status" value="1"/>
</dbReference>
<feature type="signal peptide" evidence="2">
    <location>
        <begin position="1"/>
        <end position="19"/>
    </location>
</feature>
<dbReference type="KEGG" id="cans:GP473_08360"/>
<dbReference type="PANTHER" id="PTHR30535:SF34">
    <property type="entry name" value="MOLYBDATE-BINDING PROTEIN MOLA"/>
    <property type="match status" value="1"/>
</dbReference>
<comment type="similarity">
    <text evidence="1">Belongs to the bacterial solute-binding protein 8 family.</text>
</comment>
<reference evidence="4 5" key="1">
    <citation type="submission" date="2019-12" db="EMBL/GenBank/DDBJ databases">
        <title>Corynebacterium sp. nov., isolated from feces of the Anser Albifrons in China.</title>
        <authorList>
            <person name="Liu Q."/>
        </authorList>
    </citation>
    <scope>NUCLEOTIDE SEQUENCE [LARGE SCALE GENOMIC DNA]</scope>
    <source>
        <strain evidence="4 5">23H37-10</strain>
    </source>
</reference>
<evidence type="ECO:0000313" key="4">
    <source>
        <dbReference type="EMBL" id="QNH96661.1"/>
    </source>
</evidence>
<dbReference type="PROSITE" id="PS51257">
    <property type="entry name" value="PROKAR_LIPOPROTEIN"/>
    <property type="match status" value="1"/>
</dbReference>
<evidence type="ECO:0000313" key="5">
    <source>
        <dbReference type="Proteomes" id="UP000515275"/>
    </source>
</evidence>
<evidence type="ECO:0000256" key="1">
    <source>
        <dbReference type="ARBA" id="ARBA00008814"/>
    </source>
</evidence>